<dbReference type="Proteomes" id="UP000067422">
    <property type="component" value="Chromosome 1"/>
</dbReference>
<accession>A0ABN4KX34</accession>
<reference evidence="1" key="1">
    <citation type="submission" date="2018-01" db="EMBL/GenBank/DDBJ databases">
        <title>FDA dAtabase for Regulatory Grade micrObial Sequences (FDA-ARGOS): Supporting development and validation of Infectious Disease Dx tests.</title>
        <authorList>
            <person name="Hoffmann M."/>
            <person name="Allard M."/>
            <person name="Evans P."/>
            <person name="Brown E."/>
            <person name="Tallon L."/>
            <person name="Sadzewicz L."/>
            <person name="Sengamalay N."/>
            <person name="Ott S."/>
            <person name="Godinez A."/>
            <person name="Nagaraj S."/>
            <person name="Vyas G."/>
            <person name="Aluvathingal J."/>
            <person name="Nadendla S."/>
            <person name="Geyer C."/>
            <person name="Sichtig H."/>
        </authorList>
    </citation>
    <scope>NUCLEOTIDE SEQUENCE</scope>
    <source>
        <strain evidence="1">FDAARGOS_107</strain>
    </source>
</reference>
<evidence type="ECO:0008006" key="3">
    <source>
        <dbReference type="Google" id="ProtNLM"/>
    </source>
</evidence>
<evidence type="ECO:0000313" key="1">
    <source>
        <dbReference type="EMBL" id="AMF97759.1"/>
    </source>
</evidence>
<protein>
    <recommendedName>
        <fullName evidence="3">Secreted protein</fullName>
    </recommendedName>
</protein>
<name>A0ABN4KX34_VIBHA</name>
<sequence length="68" mass="7738">MSKILCFAVYLNKVFVICSVESFFAKNACANFSTPYTAHPPTRSETKVTQRVGREKKEFKKMLDSLTV</sequence>
<proteinExistence type="predicted"/>
<evidence type="ECO:0000313" key="2">
    <source>
        <dbReference type="Proteomes" id="UP000067422"/>
    </source>
</evidence>
<dbReference type="EMBL" id="CP014038">
    <property type="protein sequence ID" value="AMF97759.1"/>
    <property type="molecule type" value="Genomic_DNA"/>
</dbReference>
<keyword evidence="2" id="KW-1185">Reference proteome</keyword>
<organism evidence="1 2">
    <name type="scientific">Vibrio harveyi</name>
    <name type="common">Beneckea harveyi</name>
    <dbReference type="NCBI Taxonomy" id="669"/>
    <lineage>
        <taxon>Bacteria</taxon>
        <taxon>Pseudomonadati</taxon>
        <taxon>Pseudomonadota</taxon>
        <taxon>Gammaproteobacteria</taxon>
        <taxon>Vibrionales</taxon>
        <taxon>Vibrionaceae</taxon>
        <taxon>Vibrio</taxon>
    </lineage>
</organism>
<gene>
    <name evidence="1" type="ORF">AL538_08545</name>
</gene>